<dbReference type="STRING" id="863239.GCA_000213935_01730"/>
<protein>
    <recommendedName>
        <fullName evidence="1">Bacterial SCP orthologue domain-containing protein</fullName>
    </recommendedName>
</protein>
<reference evidence="2 3" key="1">
    <citation type="journal article" date="2018" name="Nat. Biotechnol.">
        <title>A standardized bacterial taxonomy based on genome phylogeny substantially revises the tree of life.</title>
        <authorList>
            <person name="Parks D.H."/>
            <person name="Chuvochina M."/>
            <person name="Waite D.W."/>
            <person name="Rinke C."/>
            <person name="Skarshewski A."/>
            <person name="Chaumeil P.A."/>
            <person name="Hugenholtz P."/>
        </authorList>
    </citation>
    <scope>NUCLEOTIDE SEQUENCE [LARGE SCALE GENOMIC DNA]</scope>
    <source>
        <strain evidence="2">UBA11247</strain>
    </source>
</reference>
<feature type="domain" description="Bacterial SCP orthologue" evidence="1">
    <location>
        <begin position="34"/>
        <end position="124"/>
    </location>
</feature>
<dbReference type="Gene3D" id="3.30.1050.40">
    <property type="match status" value="1"/>
</dbReference>
<organism evidence="2 3">
    <name type="scientific">Corynebacterium nuruki</name>
    <dbReference type="NCBI Taxonomy" id="1032851"/>
    <lineage>
        <taxon>Bacteria</taxon>
        <taxon>Bacillati</taxon>
        <taxon>Actinomycetota</taxon>
        <taxon>Actinomycetes</taxon>
        <taxon>Mycobacteriales</taxon>
        <taxon>Corynebacteriaceae</taxon>
        <taxon>Corynebacterium</taxon>
    </lineage>
</organism>
<name>A0A3D4T044_9CORY</name>
<dbReference type="AlphaFoldDB" id="A0A3D4T044"/>
<dbReference type="Pfam" id="PF17844">
    <property type="entry name" value="SCP_3"/>
    <property type="match status" value="1"/>
</dbReference>
<dbReference type="EMBL" id="DQID01000196">
    <property type="protein sequence ID" value="HCT14637.1"/>
    <property type="molecule type" value="Genomic_DNA"/>
</dbReference>
<accession>A0A3D4T044</accession>
<dbReference type="InterPro" id="IPR041629">
    <property type="entry name" value="SCP_3"/>
</dbReference>
<dbReference type="Proteomes" id="UP000261739">
    <property type="component" value="Unassembled WGS sequence"/>
</dbReference>
<gene>
    <name evidence="2" type="ORF">DIW82_07560</name>
</gene>
<comment type="caution">
    <text evidence="2">The sequence shown here is derived from an EMBL/GenBank/DDBJ whole genome shotgun (WGS) entry which is preliminary data.</text>
</comment>
<evidence type="ECO:0000259" key="1">
    <source>
        <dbReference type="Pfam" id="PF17844"/>
    </source>
</evidence>
<dbReference type="RefSeq" id="WP_010119992.1">
    <property type="nucleotide sequence ID" value="NZ_DAITTW010000049.1"/>
</dbReference>
<sequence>MASRSDVTDPAALRAALQGVLPWLQDPQGVPRPSRSAVAAACRLSIAKLGEDAPGHSVEVRVPPFAAVQCVAGSVHRRGTPPNVVQCDARTWLRLATGLDTWEGAAGLDVSGAHADEVAHWLPVVDLTR</sequence>
<proteinExistence type="predicted"/>
<evidence type="ECO:0000313" key="2">
    <source>
        <dbReference type="EMBL" id="HCT14637.1"/>
    </source>
</evidence>
<evidence type="ECO:0000313" key="3">
    <source>
        <dbReference type="Proteomes" id="UP000261739"/>
    </source>
</evidence>